<sequence length="901" mass="100044">MVFGISYGKVRAECTKAARAAGTTASVCIRDADESQYAIVNGLGYVKQAGRRVSVGEAASGGEAVCQVQWLDENAWEKMMKPAYTGIHGEYPEKPQEIMLSKRTLKNLDIDNPEKGMLISLEVSMGLFETRQEEFQLSGWFTDYTDGASHAAPAYAAEAKLEDWGYDPDEKADILICQSDNINWQEAEEKLYTDVPMKSSGQAVSASNTFAYDAVSQLAGSYGMAALGAVVILSGMFFLLYNVMQISMAGDVRQLGLLNTIGTTRKQIRKIYYGQILRILVPGVCIGAFLSAGILLAVLPRILGKQYLNEYGGAKELVIFRPEILAASAIFVILLTMSVAAGVVHRVVNASCVETMHYTGLKIRKRAGKKADKGTGKDRKTKREKRSVRLELWYMAWQNLNRYRGRFLVTVLSLFLGVEAFLGVAVVTSGSDYAHVIEKRPDFLIAGQFSSWGQEMGYGSEYQSRDAGEDPMKTEGDAFTLLYGNDYDEFSPISPDVKTKLLNLDGVDQERSYIMEGAYMISTISRKGIRPMQSETAESQGEDAGAGEKEGVGYGYDSGFEMIEGFNQDVIQILSREEMADLKRYVTERKLPVDIKSLEQGRGVMILHDHQLTPAQEKLAQESVGEPVFFTGLLSKEERIRWNQMTPKERDAAVDKGEGNGKQSETFRISGYLDNQAEGFPHIRQTWHGSEGNIYYLISEEGFEKLPIQKKTLYMELNVEKEKEPQIKRDIQKIVSLENMSRAQAVGTDVDGGIGEAGIFYISKSDLLSEAAAYIRGTRLILGSISAVLLFAGLTNYFNVVITGILTRKKELEVMYNIGMTEKQMRKMFLIEGGYYCGLVGILTLTAGNGILRWISLYMETKLSYFDFQYPIGWELALLLGFAVICLVVTEAAVRGLKRSK</sequence>
<protein>
    <submittedName>
        <fullName evidence="10">ABC transporter permease</fullName>
    </submittedName>
</protein>
<dbReference type="EMBL" id="JABACJ020000004">
    <property type="protein sequence ID" value="MBU3875400.1"/>
    <property type="molecule type" value="Genomic_DNA"/>
</dbReference>
<evidence type="ECO:0000256" key="7">
    <source>
        <dbReference type="SAM" id="MobiDB-lite"/>
    </source>
</evidence>
<feature type="domain" description="ABC3 transporter permease C-terminal" evidence="9">
    <location>
        <begin position="784"/>
        <end position="894"/>
    </location>
</feature>
<organism evidence="10 11">
    <name type="scientific">Faecalicatena faecalis</name>
    <dbReference type="NCBI Taxonomy" id="2726362"/>
    <lineage>
        <taxon>Bacteria</taxon>
        <taxon>Bacillati</taxon>
        <taxon>Bacillota</taxon>
        <taxon>Clostridia</taxon>
        <taxon>Lachnospirales</taxon>
        <taxon>Lachnospiraceae</taxon>
        <taxon>Faecalicatena</taxon>
    </lineage>
</organism>
<reference evidence="10 11" key="1">
    <citation type="submission" date="2021-06" db="EMBL/GenBank/DDBJ databases">
        <title>Faecalicatena sp. nov. isolated from porcine feces.</title>
        <authorList>
            <person name="Oh B.S."/>
            <person name="Lee J.H."/>
        </authorList>
    </citation>
    <scope>NUCLEOTIDE SEQUENCE [LARGE SCALE GENOMIC DNA]</scope>
    <source>
        <strain evidence="10 11">AGMB00832</strain>
    </source>
</reference>
<keyword evidence="2" id="KW-1003">Cell membrane</keyword>
<keyword evidence="4 8" id="KW-1133">Transmembrane helix</keyword>
<dbReference type="Pfam" id="PF02687">
    <property type="entry name" value="FtsX"/>
    <property type="match status" value="2"/>
</dbReference>
<evidence type="ECO:0000256" key="5">
    <source>
        <dbReference type="ARBA" id="ARBA00023136"/>
    </source>
</evidence>
<feature type="transmembrane region" description="Helical" evidence="8">
    <location>
        <begin position="780"/>
        <end position="807"/>
    </location>
</feature>
<gene>
    <name evidence="10" type="ORF">HGO97_006190</name>
</gene>
<evidence type="ECO:0000256" key="3">
    <source>
        <dbReference type="ARBA" id="ARBA00022692"/>
    </source>
</evidence>
<feature type="region of interest" description="Disordered" evidence="7">
    <location>
        <begin position="530"/>
        <end position="551"/>
    </location>
</feature>
<evidence type="ECO:0000256" key="2">
    <source>
        <dbReference type="ARBA" id="ARBA00022475"/>
    </source>
</evidence>
<feature type="transmembrane region" description="Helical" evidence="8">
    <location>
        <begin position="222"/>
        <end position="243"/>
    </location>
</feature>
<feature type="transmembrane region" description="Helical" evidence="8">
    <location>
        <begin position="407"/>
        <end position="427"/>
    </location>
</feature>
<dbReference type="PANTHER" id="PTHR30572:SF4">
    <property type="entry name" value="ABC TRANSPORTER PERMEASE YTRF"/>
    <property type="match status" value="1"/>
</dbReference>
<feature type="transmembrane region" description="Helical" evidence="8">
    <location>
        <begin position="828"/>
        <end position="852"/>
    </location>
</feature>
<evidence type="ECO:0000259" key="9">
    <source>
        <dbReference type="Pfam" id="PF02687"/>
    </source>
</evidence>
<feature type="transmembrane region" description="Helical" evidence="8">
    <location>
        <begin position="872"/>
        <end position="894"/>
    </location>
</feature>
<evidence type="ECO:0000256" key="6">
    <source>
        <dbReference type="ARBA" id="ARBA00038076"/>
    </source>
</evidence>
<feature type="transmembrane region" description="Helical" evidence="8">
    <location>
        <begin position="324"/>
        <end position="348"/>
    </location>
</feature>
<dbReference type="InterPro" id="IPR003838">
    <property type="entry name" value="ABC3_permease_C"/>
</dbReference>
<evidence type="ECO:0000313" key="10">
    <source>
        <dbReference type="EMBL" id="MBU3875400.1"/>
    </source>
</evidence>
<name>A0ABS6D1N1_9FIRM</name>
<dbReference type="InterPro" id="IPR050250">
    <property type="entry name" value="Macrolide_Exporter_MacB"/>
</dbReference>
<accession>A0ABS6D1N1</accession>
<evidence type="ECO:0000256" key="4">
    <source>
        <dbReference type="ARBA" id="ARBA00022989"/>
    </source>
</evidence>
<dbReference type="PANTHER" id="PTHR30572">
    <property type="entry name" value="MEMBRANE COMPONENT OF TRANSPORTER-RELATED"/>
    <property type="match status" value="1"/>
</dbReference>
<keyword evidence="3 8" id="KW-0812">Transmembrane</keyword>
<evidence type="ECO:0000313" key="11">
    <source>
        <dbReference type="Proteomes" id="UP000723714"/>
    </source>
</evidence>
<comment type="caution">
    <text evidence="10">The sequence shown here is derived from an EMBL/GenBank/DDBJ whole genome shotgun (WGS) entry which is preliminary data.</text>
</comment>
<evidence type="ECO:0000256" key="1">
    <source>
        <dbReference type="ARBA" id="ARBA00004651"/>
    </source>
</evidence>
<evidence type="ECO:0000256" key="8">
    <source>
        <dbReference type="SAM" id="Phobius"/>
    </source>
</evidence>
<keyword evidence="11" id="KW-1185">Reference proteome</keyword>
<comment type="subcellular location">
    <subcellularLocation>
        <location evidence="1">Cell membrane</location>
        <topology evidence="1">Multi-pass membrane protein</topology>
    </subcellularLocation>
</comment>
<proteinExistence type="inferred from homology"/>
<keyword evidence="5 8" id="KW-0472">Membrane</keyword>
<comment type="similarity">
    <text evidence="6">Belongs to the ABC-4 integral membrane protein family.</text>
</comment>
<dbReference type="Proteomes" id="UP000723714">
    <property type="component" value="Unassembled WGS sequence"/>
</dbReference>
<feature type="domain" description="ABC3 transporter permease C-terminal" evidence="9">
    <location>
        <begin position="229"/>
        <end position="348"/>
    </location>
</feature>
<feature type="transmembrane region" description="Helical" evidence="8">
    <location>
        <begin position="279"/>
        <end position="304"/>
    </location>
</feature>